<dbReference type="Proteomes" id="UP000078492">
    <property type="component" value="Unassembled WGS sequence"/>
</dbReference>
<accession>A0A195EDU8</accession>
<evidence type="ECO:0000313" key="1">
    <source>
        <dbReference type="EMBL" id="KYN23019.1"/>
    </source>
</evidence>
<keyword evidence="2" id="KW-1185">Reference proteome</keyword>
<dbReference type="EMBL" id="KQ979074">
    <property type="protein sequence ID" value="KYN23019.1"/>
    <property type="molecule type" value="Genomic_DNA"/>
</dbReference>
<evidence type="ECO:0000313" key="2">
    <source>
        <dbReference type="Proteomes" id="UP000078492"/>
    </source>
</evidence>
<gene>
    <name evidence="1" type="ORF">ALC57_04803</name>
</gene>
<protein>
    <submittedName>
        <fullName evidence="1">Uncharacterized protein</fullName>
    </submittedName>
</protein>
<reference evidence="1 2" key="1">
    <citation type="submission" date="2015-09" db="EMBL/GenBank/DDBJ databases">
        <title>Trachymyrmex cornetzi WGS genome.</title>
        <authorList>
            <person name="Nygaard S."/>
            <person name="Hu H."/>
            <person name="Boomsma J."/>
            <person name="Zhang G."/>
        </authorList>
    </citation>
    <scope>NUCLEOTIDE SEQUENCE [LARGE SCALE GENOMIC DNA]</scope>
    <source>
        <strain evidence="1">Tcor2-1</strain>
        <tissue evidence="1">Whole body</tissue>
    </source>
</reference>
<organism evidence="1 2">
    <name type="scientific">Trachymyrmex cornetzi</name>
    <dbReference type="NCBI Taxonomy" id="471704"/>
    <lineage>
        <taxon>Eukaryota</taxon>
        <taxon>Metazoa</taxon>
        <taxon>Ecdysozoa</taxon>
        <taxon>Arthropoda</taxon>
        <taxon>Hexapoda</taxon>
        <taxon>Insecta</taxon>
        <taxon>Pterygota</taxon>
        <taxon>Neoptera</taxon>
        <taxon>Endopterygota</taxon>
        <taxon>Hymenoptera</taxon>
        <taxon>Apocrita</taxon>
        <taxon>Aculeata</taxon>
        <taxon>Formicoidea</taxon>
        <taxon>Formicidae</taxon>
        <taxon>Myrmicinae</taxon>
        <taxon>Trachymyrmex</taxon>
    </lineage>
</organism>
<proteinExistence type="predicted"/>
<sequence length="33" mass="3524">MTTTTTTTTTTTDSYTGARKFADRCGCVDCCLP</sequence>
<dbReference type="AlphaFoldDB" id="A0A195EDU8"/>
<name>A0A195EDU8_9HYME</name>